<feature type="region of interest" description="Disordered" evidence="9">
    <location>
        <begin position="519"/>
        <end position="558"/>
    </location>
</feature>
<evidence type="ECO:0000313" key="12">
    <source>
        <dbReference type="RefSeq" id="XP_015595081.1"/>
    </source>
</evidence>
<feature type="compositionally biased region" description="Polar residues" evidence="9">
    <location>
        <begin position="519"/>
        <end position="537"/>
    </location>
</feature>
<dbReference type="SUPFAM" id="SSF57667">
    <property type="entry name" value="beta-beta-alpha zinc fingers"/>
    <property type="match status" value="1"/>
</dbReference>
<feature type="compositionally biased region" description="Basic and acidic residues" evidence="9">
    <location>
        <begin position="228"/>
        <end position="237"/>
    </location>
</feature>
<dbReference type="PANTHER" id="PTHR46179">
    <property type="entry name" value="ZINC FINGER PROTEIN"/>
    <property type="match status" value="1"/>
</dbReference>
<protein>
    <submittedName>
        <fullName evidence="12">Uncharacterized protein LOC107267634</fullName>
    </submittedName>
</protein>
<keyword evidence="3 8" id="KW-0863">Zinc-finger</keyword>
<dbReference type="Gene3D" id="3.30.160.60">
    <property type="entry name" value="Classic Zinc Finger"/>
    <property type="match status" value="1"/>
</dbReference>
<dbReference type="Proteomes" id="UP000694920">
    <property type="component" value="Unplaced"/>
</dbReference>
<dbReference type="GeneID" id="107267634"/>
<proteinExistence type="predicted"/>
<name>A0AAJ7BV29_CEPCN</name>
<dbReference type="GO" id="GO:0008270">
    <property type="term" value="F:zinc ion binding"/>
    <property type="evidence" value="ECO:0007669"/>
    <property type="project" value="UniProtKB-KW"/>
</dbReference>
<keyword evidence="5" id="KW-0805">Transcription regulation</keyword>
<dbReference type="GO" id="GO:0005634">
    <property type="term" value="C:nucleus"/>
    <property type="evidence" value="ECO:0007669"/>
    <property type="project" value="UniProtKB-SubCell"/>
</dbReference>
<feature type="compositionally biased region" description="Polar residues" evidence="9">
    <location>
        <begin position="267"/>
        <end position="283"/>
    </location>
</feature>
<dbReference type="KEGG" id="ccin:107267634"/>
<reference evidence="12" key="1">
    <citation type="submission" date="2025-08" db="UniProtKB">
        <authorList>
            <consortium name="RefSeq"/>
        </authorList>
    </citation>
    <scope>IDENTIFICATION</scope>
</reference>
<evidence type="ECO:0000256" key="2">
    <source>
        <dbReference type="ARBA" id="ARBA00022723"/>
    </source>
</evidence>
<gene>
    <name evidence="12" type="primary">LOC107267634</name>
</gene>
<keyword evidence="11" id="KW-1185">Reference proteome</keyword>
<dbReference type="PROSITE" id="PS00028">
    <property type="entry name" value="ZINC_FINGER_C2H2_1"/>
    <property type="match status" value="4"/>
</dbReference>
<evidence type="ECO:0000256" key="7">
    <source>
        <dbReference type="ARBA" id="ARBA00023242"/>
    </source>
</evidence>
<evidence type="ECO:0000256" key="6">
    <source>
        <dbReference type="ARBA" id="ARBA00023163"/>
    </source>
</evidence>
<dbReference type="InterPro" id="IPR013087">
    <property type="entry name" value="Znf_C2H2_type"/>
</dbReference>
<keyword evidence="4" id="KW-0862">Zinc</keyword>
<feature type="region of interest" description="Disordered" evidence="9">
    <location>
        <begin position="142"/>
        <end position="283"/>
    </location>
</feature>
<organism evidence="11 12">
    <name type="scientific">Cephus cinctus</name>
    <name type="common">Wheat stem sawfly</name>
    <dbReference type="NCBI Taxonomy" id="211228"/>
    <lineage>
        <taxon>Eukaryota</taxon>
        <taxon>Metazoa</taxon>
        <taxon>Ecdysozoa</taxon>
        <taxon>Arthropoda</taxon>
        <taxon>Hexapoda</taxon>
        <taxon>Insecta</taxon>
        <taxon>Pterygota</taxon>
        <taxon>Neoptera</taxon>
        <taxon>Endopterygota</taxon>
        <taxon>Hymenoptera</taxon>
        <taxon>Cephoidea</taxon>
        <taxon>Cephidae</taxon>
        <taxon>Cephus</taxon>
    </lineage>
</organism>
<dbReference type="SMART" id="SM00355">
    <property type="entry name" value="ZnF_C2H2"/>
    <property type="match status" value="6"/>
</dbReference>
<feature type="compositionally biased region" description="Basic and acidic residues" evidence="9">
    <location>
        <begin position="183"/>
        <end position="198"/>
    </location>
</feature>
<accession>A0AAJ7BV29</accession>
<feature type="compositionally biased region" description="Polar residues" evidence="9">
    <location>
        <begin position="299"/>
        <end position="310"/>
    </location>
</feature>
<dbReference type="Pfam" id="PF00096">
    <property type="entry name" value="zf-C2H2"/>
    <property type="match status" value="1"/>
</dbReference>
<dbReference type="InterPro" id="IPR051061">
    <property type="entry name" value="Zinc_finger_trans_reg"/>
</dbReference>
<dbReference type="PANTHER" id="PTHR46179:SF13">
    <property type="entry name" value="C2H2-TYPE DOMAIN-CONTAINING PROTEIN"/>
    <property type="match status" value="1"/>
</dbReference>
<evidence type="ECO:0000313" key="11">
    <source>
        <dbReference type="Proteomes" id="UP000694920"/>
    </source>
</evidence>
<evidence type="ECO:0000256" key="5">
    <source>
        <dbReference type="ARBA" id="ARBA00023015"/>
    </source>
</evidence>
<evidence type="ECO:0000256" key="3">
    <source>
        <dbReference type="ARBA" id="ARBA00022771"/>
    </source>
</evidence>
<evidence type="ECO:0000256" key="9">
    <source>
        <dbReference type="SAM" id="MobiDB-lite"/>
    </source>
</evidence>
<dbReference type="RefSeq" id="XP_015595081.1">
    <property type="nucleotide sequence ID" value="XM_015739595.2"/>
</dbReference>
<comment type="subcellular location">
    <subcellularLocation>
        <location evidence="1">Nucleus</location>
    </subcellularLocation>
</comment>
<feature type="compositionally biased region" description="Basic and acidic residues" evidence="9">
    <location>
        <begin position="149"/>
        <end position="171"/>
    </location>
</feature>
<dbReference type="GO" id="GO:0006357">
    <property type="term" value="P:regulation of transcription by RNA polymerase II"/>
    <property type="evidence" value="ECO:0007669"/>
    <property type="project" value="TreeGrafter"/>
</dbReference>
<keyword evidence="6" id="KW-0804">Transcription</keyword>
<keyword evidence="2" id="KW-0479">Metal-binding</keyword>
<feature type="region of interest" description="Disordered" evidence="9">
    <location>
        <begin position="299"/>
        <end position="318"/>
    </location>
</feature>
<evidence type="ECO:0000259" key="10">
    <source>
        <dbReference type="PROSITE" id="PS50157"/>
    </source>
</evidence>
<feature type="domain" description="C2H2-type" evidence="10">
    <location>
        <begin position="367"/>
        <end position="391"/>
    </location>
</feature>
<feature type="compositionally biased region" description="Basic and acidic residues" evidence="9">
    <location>
        <begin position="245"/>
        <end position="254"/>
    </location>
</feature>
<dbReference type="InterPro" id="IPR036236">
    <property type="entry name" value="Znf_C2H2_sf"/>
</dbReference>
<feature type="region of interest" description="Disordered" evidence="9">
    <location>
        <begin position="329"/>
        <end position="364"/>
    </location>
</feature>
<sequence>MGQGTETCADRPTEVSVIRFVSRNRTIEEIAPKKEVYTCKQRGCGKIFTNQDEYKNHEALEALKIRFICREPGCGEELSDPGSMWRHYQEWHNNETNVFSCPYTSCRSVHPTSDSLEEHIETCHRQPPTLPTEPEIICFEGSESVIDEETGRNEDDNYYEADKDSHNRSPTDNDTGSRNNEFQGKKDNFSATSEDHSSHIATSKKSNGKSHQSDDFMHDRKKFTASPKSDDYIKSNDNRSIGKYRQSDDLHLTKESSGIKYEERASKSTNSNSILQTENSQESSNVVFINDEVTITKNLKNDGGSQSQQGQEHRIDLGNLESVFRSGFERDSPKIEDGGLDTNSNCSDDEEYTPKKQRMSRHKQEPYKCDVNGCGKMYKYISHYRHHQDSHKLVTTAINSNPAKQTKAKQGKASTVSFFLCKMPGCGAEVNNVTGLWKHYQDNHANSKPPQGHAAKGNEIFRCKVPGCDMEFGTTLMLYKHFNEIHMNGSTGNSSTNAKTGNGSSNQFADQMFQDDATAQQGNFKTDFEANNKTNANDYVESDDEDVSLTTVKKESRD</sequence>
<feature type="compositionally biased region" description="Polar residues" evidence="9">
    <location>
        <begin position="172"/>
        <end position="182"/>
    </location>
</feature>
<evidence type="ECO:0000256" key="8">
    <source>
        <dbReference type="PROSITE-ProRule" id="PRU00042"/>
    </source>
</evidence>
<evidence type="ECO:0000256" key="1">
    <source>
        <dbReference type="ARBA" id="ARBA00004123"/>
    </source>
</evidence>
<dbReference type="AlphaFoldDB" id="A0AAJ7BV29"/>
<keyword evidence="7" id="KW-0539">Nucleus</keyword>
<evidence type="ECO:0000256" key="4">
    <source>
        <dbReference type="ARBA" id="ARBA00022833"/>
    </source>
</evidence>
<dbReference type="PROSITE" id="PS50157">
    <property type="entry name" value="ZINC_FINGER_C2H2_2"/>
    <property type="match status" value="2"/>
</dbReference>
<feature type="domain" description="C2H2-type" evidence="10">
    <location>
        <begin position="419"/>
        <end position="449"/>
    </location>
</feature>